<evidence type="ECO:0000256" key="11">
    <source>
        <dbReference type="ARBA" id="ARBA00023136"/>
    </source>
</evidence>
<protein>
    <submittedName>
        <fullName evidence="14">Peptidase M50</fullName>
    </submittedName>
</protein>
<feature type="domain" description="Peptidase M50" evidence="13">
    <location>
        <begin position="108"/>
        <end position="162"/>
    </location>
</feature>
<dbReference type="Proteomes" id="UP000661435">
    <property type="component" value="Unassembled WGS sequence"/>
</dbReference>
<evidence type="ECO:0000256" key="7">
    <source>
        <dbReference type="ARBA" id="ARBA00022801"/>
    </source>
</evidence>
<evidence type="ECO:0000313" key="14">
    <source>
        <dbReference type="EMBL" id="MBC5732702.1"/>
    </source>
</evidence>
<dbReference type="Pfam" id="PF02163">
    <property type="entry name" value="Peptidase_M50"/>
    <property type="match status" value="1"/>
</dbReference>
<feature type="transmembrane region" description="Helical" evidence="12">
    <location>
        <begin position="176"/>
        <end position="194"/>
    </location>
</feature>
<comment type="caution">
    <text evidence="14">The sequence shown here is derived from an EMBL/GenBank/DDBJ whole genome shotgun (WGS) entry which is preliminary data.</text>
</comment>
<evidence type="ECO:0000256" key="1">
    <source>
        <dbReference type="ARBA" id="ARBA00001947"/>
    </source>
</evidence>
<evidence type="ECO:0000259" key="13">
    <source>
        <dbReference type="Pfam" id="PF02163"/>
    </source>
</evidence>
<name>A0A8J6JCB6_9FIRM</name>
<keyword evidence="9 12" id="KW-1133">Transmembrane helix</keyword>
<keyword evidence="6" id="KW-0479">Metal-binding</keyword>
<feature type="transmembrane region" description="Helical" evidence="12">
    <location>
        <begin position="80"/>
        <end position="102"/>
    </location>
</feature>
<evidence type="ECO:0000256" key="8">
    <source>
        <dbReference type="ARBA" id="ARBA00022833"/>
    </source>
</evidence>
<evidence type="ECO:0000256" key="3">
    <source>
        <dbReference type="ARBA" id="ARBA00007931"/>
    </source>
</evidence>
<keyword evidence="11 12" id="KW-0472">Membrane</keyword>
<evidence type="ECO:0000256" key="6">
    <source>
        <dbReference type="ARBA" id="ARBA00022723"/>
    </source>
</evidence>
<dbReference type="AlphaFoldDB" id="A0A8J6JCB6"/>
<organism evidence="14 15">
    <name type="scientific">Lawsonibacter hominis</name>
    <dbReference type="NCBI Taxonomy" id="2763053"/>
    <lineage>
        <taxon>Bacteria</taxon>
        <taxon>Bacillati</taxon>
        <taxon>Bacillota</taxon>
        <taxon>Clostridia</taxon>
        <taxon>Eubacteriales</taxon>
        <taxon>Oscillospiraceae</taxon>
        <taxon>Lawsonibacter</taxon>
    </lineage>
</organism>
<comment type="cofactor">
    <cofactor evidence="1">
        <name>Zn(2+)</name>
        <dbReference type="ChEBI" id="CHEBI:29105"/>
    </cofactor>
</comment>
<accession>A0A8J6JCB6</accession>
<evidence type="ECO:0000256" key="9">
    <source>
        <dbReference type="ARBA" id="ARBA00022989"/>
    </source>
</evidence>
<gene>
    <name evidence="14" type="ORF">H8S57_03025</name>
</gene>
<dbReference type="InterPro" id="IPR008915">
    <property type="entry name" value="Peptidase_M50"/>
</dbReference>
<feature type="transmembrane region" description="Helical" evidence="12">
    <location>
        <begin position="108"/>
        <end position="129"/>
    </location>
</feature>
<keyword evidence="10" id="KW-0482">Metalloprotease</keyword>
<proteinExistence type="inferred from homology"/>
<keyword evidence="5 12" id="KW-0812">Transmembrane</keyword>
<evidence type="ECO:0000256" key="2">
    <source>
        <dbReference type="ARBA" id="ARBA00004141"/>
    </source>
</evidence>
<dbReference type="GO" id="GO:0006508">
    <property type="term" value="P:proteolysis"/>
    <property type="evidence" value="ECO:0007669"/>
    <property type="project" value="UniProtKB-KW"/>
</dbReference>
<dbReference type="GO" id="GO:0008237">
    <property type="term" value="F:metallopeptidase activity"/>
    <property type="evidence" value="ECO:0007669"/>
    <property type="project" value="UniProtKB-KW"/>
</dbReference>
<evidence type="ECO:0000256" key="10">
    <source>
        <dbReference type="ARBA" id="ARBA00023049"/>
    </source>
</evidence>
<keyword evidence="4" id="KW-0645">Protease</keyword>
<dbReference type="GO" id="GO:0016020">
    <property type="term" value="C:membrane"/>
    <property type="evidence" value="ECO:0007669"/>
    <property type="project" value="UniProtKB-SubCell"/>
</dbReference>
<keyword evidence="7" id="KW-0378">Hydrolase</keyword>
<dbReference type="GO" id="GO:0046872">
    <property type="term" value="F:metal ion binding"/>
    <property type="evidence" value="ECO:0007669"/>
    <property type="project" value="UniProtKB-KW"/>
</dbReference>
<comment type="subcellular location">
    <subcellularLocation>
        <location evidence="2">Membrane</location>
        <topology evidence="2">Multi-pass membrane protein</topology>
    </subcellularLocation>
</comment>
<sequence length="203" mass="21343">MLRWRHVEISGGFLLVAALLFYLDTENLLFWAAAACALHELGHGLAIRCLGGRVALLRLTCVGAELKLSARYPMGYGRQLLAALGGPAANLLCAGAAVHMAGGGDERAYLFAGLNLALAGFNLLPAAPLDGGRCLWCLLALLETEEKAERIVAATSSAVSLALTLGSLLLTLRGQANLTLLITALWLLLSPWTARRGGARARG</sequence>
<keyword evidence="8" id="KW-0862">Zinc</keyword>
<dbReference type="PANTHER" id="PTHR39188:SF3">
    <property type="entry name" value="STAGE IV SPORULATION PROTEIN FB"/>
    <property type="match status" value="1"/>
</dbReference>
<reference evidence="14" key="1">
    <citation type="submission" date="2020-08" db="EMBL/GenBank/DDBJ databases">
        <title>Genome public.</title>
        <authorList>
            <person name="Liu C."/>
            <person name="Sun Q."/>
        </authorList>
    </citation>
    <scope>NUCLEOTIDE SEQUENCE</scope>
    <source>
        <strain evidence="14">NSJ-51</strain>
    </source>
</reference>
<evidence type="ECO:0000313" key="15">
    <source>
        <dbReference type="Proteomes" id="UP000661435"/>
    </source>
</evidence>
<comment type="similarity">
    <text evidence="3">Belongs to the peptidase M50B family.</text>
</comment>
<dbReference type="EMBL" id="JACOPP010000002">
    <property type="protein sequence ID" value="MBC5732702.1"/>
    <property type="molecule type" value="Genomic_DNA"/>
</dbReference>
<evidence type="ECO:0000256" key="12">
    <source>
        <dbReference type="SAM" id="Phobius"/>
    </source>
</evidence>
<keyword evidence="15" id="KW-1185">Reference proteome</keyword>
<dbReference type="PANTHER" id="PTHR39188">
    <property type="entry name" value="MEMBRANE-ASSOCIATED ZINC METALLOPROTEASE M50B"/>
    <property type="match status" value="1"/>
</dbReference>
<evidence type="ECO:0000256" key="5">
    <source>
        <dbReference type="ARBA" id="ARBA00022692"/>
    </source>
</evidence>
<dbReference type="RefSeq" id="WP_186906586.1">
    <property type="nucleotide sequence ID" value="NZ_JACOPP010000002.1"/>
</dbReference>
<feature type="transmembrane region" description="Helical" evidence="12">
    <location>
        <begin position="150"/>
        <end position="170"/>
    </location>
</feature>
<evidence type="ECO:0000256" key="4">
    <source>
        <dbReference type="ARBA" id="ARBA00022670"/>
    </source>
</evidence>